<sequence>MQLPSEVEKIVLQPGRQATIPFVVNVPIDAAPGDHVGAIVASSVSLFDNGGGTMVDVDRRTGTRLYVQVDGPLTPELGIANVTTSYAQAANPLNGSATVSFTLENRGNVRLGGQPVVSIAGPFGLAERRVTLPAIPELLPGERVDLTAELPEVPALFVGSTTVRIDPLDPANVGDIEVVTADDRIFTPPITFLILLLVLIIAWRGYIAVRRHRKAALAAIAAAEGAETVPASEIEVVRHREPQPQ</sequence>
<protein>
    <submittedName>
        <fullName evidence="2">Unannotated protein</fullName>
    </submittedName>
</protein>
<evidence type="ECO:0000256" key="1">
    <source>
        <dbReference type="SAM" id="Phobius"/>
    </source>
</evidence>
<accession>A0A6J6FJY8</accession>
<evidence type="ECO:0000313" key="2">
    <source>
        <dbReference type="EMBL" id="CAB4588777.1"/>
    </source>
</evidence>
<keyword evidence="1" id="KW-0472">Membrane</keyword>
<feature type="transmembrane region" description="Helical" evidence="1">
    <location>
        <begin position="190"/>
        <end position="209"/>
    </location>
</feature>
<dbReference type="AlphaFoldDB" id="A0A6J6FJY8"/>
<keyword evidence="1" id="KW-0812">Transmembrane</keyword>
<proteinExistence type="predicted"/>
<organism evidence="2">
    <name type="scientific">freshwater metagenome</name>
    <dbReference type="NCBI Taxonomy" id="449393"/>
    <lineage>
        <taxon>unclassified sequences</taxon>
        <taxon>metagenomes</taxon>
        <taxon>ecological metagenomes</taxon>
    </lineage>
</organism>
<keyword evidence="1" id="KW-1133">Transmembrane helix</keyword>
<name>A0A6J6FJY8_9ZZZZ</name>
<dbReference type="EMBL" id="CAEZSR010000214">
    <property type="protein sequence ID" value="CAB4588777.1"/>
    <property type="molecule type" value="Genomic_DNA"/>
</dbReference>
<gene>
    <name evidence="2" type="ORF">UFOPK1493_03621</name>
</gene>
<reference evidence="2" key="1">
    <citation type="submission" date="2020-05" db="EMBL/GenBank/DDBJ databases">
        <authorList>
            <person name="Chiriac C."/>
            <person name="Salcher M."/>
            <person name="Ghai R."/>
            <person name="Kavagutti S V."/>
        </authorList>
    </citation>
    <scope>NUCLEOTIDE SEQUENCE</scope>
</reference>